<comment type="caution">
    <text evidence="2">The sequence shown here is derived from an EMBL/GenBank/DDBJ whole genome shotgun (WGS) entry which is preliminary data.</text>
</comment>
<proteinExistence type="predicted"/>
<feature type="transmembrane region" description="Helical" evidence="1">
    <location>
        <begin position="72"/>
        <end position="94"/>
    </location>
</feature>
<reference evidence="2" key="1">
    <citation type="submission" date="2021-09" db="EMBL/GenBank/DDBJ databases">
        <authorList>
            <consortium name="AG Swart"/>
            <person name="Singh M."/>
            <person name="Singh A."/>
            <person name="Seah K."/>
            <person name="Emmerich C."/>
        </authorList>
    </citation>
    <scope>NUCLEOTIDE SEQUENCE</scope>
    <source>
        <strain evidence="2">ATCC30299</strain>
    </source>
</reference>
<keyword evidence="3" id="KW-1185">Reference proteome</keyword>
<organism evidence="2 3">
    <name type="scientific">Blepharisma stoltei</name>
    <dbReference type="NCBI Taxonomy" id="1481888"/>
    <lineage>
        <taxon>Eukaryota</taxon>
        <taxon>Sar</taxon>
        <taxon>Alveolata</taxon>
        <taxon>Ciliophora</taxon>
        <taxon>Postciliodesmatophora</taxon>
        <taxon>Heterotrichea</taxon>
        <taxon>Heterotrichida</taxon>
        <taxon>Blepharismidae</taxon>
        <taxon>Blepharisma</taxon>
    </lineage>
</organism>
<evidence type="ECO:0000313" key="2">
    <source>
        <dbReference type="EMBL" id="CAG9318838.1"/>
    </source>
</evidence>
<name>A0AAU9JAV4_9CILI</name>
<dbReference type="AlphaFoldDB" id="A0AAU9JAV4"/>
<feature type="transmembrane region" description="Helical" evidence="1">
    <location>
        <begin position="15"/>
        <end position="33"/>
    </location>
</feature>
<dbReference type="Proteomes" id="UP001162131">
    <property type="component" value="Unassembled WGS sequence"/>
</dbReference>
<evidence type="ECO:0000313" key="3">
    <source>
        <dbReference type="Proteomes" id="UP001162131"/>
    </source>
</evidence>
<sequence>MIALAEDIVSTKGPIFFPFLIGSALWYINPLVPNSVGRSFSGCEFITIGMTTSPFSSISLSVLVLSQYVLKYAVYVADAIWTLTNKLIISVFWMSEENP</sequence>
<keyword evidence="1" id="KW-0472">Membrane</keyword>
<feature type="transmembrane region" description="Helical" evidence="1">
    <location>
        <begin position="45"/>
        <end position="66"/>
    </location>
</feature>
<keyword evidence="1" id="KW-0812">Transmembrane</keyword>
<evidence type="ECO:0000256" key="1">
    <source>
        <dbReference type="SAM" id="Phobius"/>
    </source>
</evidence>
<evidence type="ECO:0008006" key="4">
    <source>
        <dbReference type="Google" id="ProtNLM"/>
    </source>
</evidence>
<protein>
    <recommendedName>
        <fullName evidence="4">NADH:ubiquinone reductase (H(+)-translocating)</fullName>
    </recommendedName>
</protein>
<accession>A0AAU9JAV4</accession>
<dbReference type="EMBL" id="CAJZBQ010000021">
    <property type="protein sequence ID" value="CAG9318838.1"/>
    <property type="molecule type" value="Genomic_DNA"/>
</dbReference>
<keyword evidence="1" id="KW-1133">Transmembrane helix</keyword>
<gene>
    <name evidence="2" type="ORF">BSTOLATCC_MIC22200</name>
</gene>